<dbReference type="PANTHER" id="PTHR19134">
    <property type="entry name" value="RECEPTOR-TYPE TYROSINE-PROTEIN PHOSPHATASE"/>
    <property type="match status" value="1"/>
</dbReference>
<dbReference type="EMBL" id="JAWDGP010006628">
    <property type="protein sequence ID" value="KAK3737711.1"/>
    <property type="molecule type" value="Genomic_DNA"/>
</dbReference>
<feature type="region of interest" description="Disordered" evidence="5">
    <location>
        <begin position="201"/>
        <end position="226"/>
    </location>
</feature>
<evidence type="ECO:0000256" key="5">
    <source>
        <dbReference type="SAM" id="MobiDB-lite"/>
    </source>
</evidence>
<dbReference type="InterPro" id="IPR000387">
    <property type="entry name" value="Tyr_Pase_dom"/>
</dbReference>
<feature type="region of interest" description="Disordered" evidence="5">
    <location>
        <begin position="1123"/>
        <end position="1162"/>
    </location>
</feature>
<dbReference type="GO" id="GO:0004725">
    <property type="term" value="F:protein tyrosine phosphatase activity"/>
    <property type="evidence" value="ECO:0007669"/>
    <property type="project" value="UniProtKB-EC"/>
</dbReference>
<dbReference type="SMART" id="SM00194">
    <property type="entry name" value="PTPc"/>
    <property type="match status" value="1"/>
</dbReference>
<evidence type="ECO:0000259" key="7">
    <source>
        <dbReference type="PROSITE" id="PS50056"/>
    </source>
</evidence>
<dbReference type="AlphaFoldDB" id="A0AAE1CUN6"/>
<feature type="compositionally biased region" description="Low complexity" evidence="5">
    <location>
        <begin position="1147"/>
        <end position="1160"/>
    </location>
</feature>
<organism evidence="8 9">
    <name type="scientific">Elysia crispata</name>
    <name type="common">lettuce slug</name>
    <dbReference type="NCBI Taxonomy" id="231223"/>
    <lineage>
        <taxon>Eukaryota</taxon>
        <taxon>Metazoa</taxon>
        <taxon>Spiralia</taxon>
        <taxon>Lophotrochozoa</taxon>
        <taxon>Mollusca</taxon>
        <taxon>Gastropoda</taxon>
        <taxon>Heterobranchia</taxon>
        <taxon>Euthyneura</taxon>
        <taxon>Panpulmonata</taxon>
        <taxon>Sacoglossa</taxon>
        <taxon>Placobranchoidea</taxon>
        <taxon>Plakobranchidae</taxon>
        <taxon>Elysia</taxon>
    </lineage>
</organism>
<evidence type="ECO:0000256" key="3">
    <source>
        <dbReference type="ARBA" id="ARBA00022801"/>
    </source>
</evidence>
<dbReference type="Gene3D" id="3.90.190.10">
    <property type="entry name" value="Protein tyrosine phosphatase superfamily"/>
    <property type="match status" value="1"/>
</dbReference>
<dbReference type="Proteomes" id="UP001283361">
    <property type="component" value="Unassembled WGS sequence"/>
</dbReference>
<sequence>MKGPDASRYVQTVQTIVMLGKCKGKNLESYFPKIGSRQFQYINVEHVTTAQAGIVTVRNLKMCVFTLRGVEKTAIRHFHIKSWSEDDSCLESYRLESLPESKADLLTLIDMVMDWQMLANRRTRPIVVVDKDGASISGLFCACALLCERMRMNGEVDLYHTVKHMKRRRPQFVSSFEQYRYLHHVLWEFLNATFYFHKMDPNDDDDDDEDNEEGKGSQGSNSSDLVTDCKAHEDINSRIWSCSAEDSFDDYDRFPVIGEGISVDIVASVDDKTREVKVGENVDGCGVQEVSITNSEVEDPHNYSRDLAEHRCTQKLADSSNKGDIDTTIASISQCISPTDPVGCIVAKRQNMNEFRDGGTLGGKNYDFKFNKLIPFSPSANISVRCARTSKTSCTKKDCSSTYRKDNTTTKCCQRSRGSAMSQGMFQRHSLNSKCKIGSMNDPKKGLHKRCSEGVNDVKLSRIRSIIDTTADVLTQSPTINADIETNHRETKEMPRTLLRLNNAAEMSRRASIVCNTVQQWRNTSLACYLTEIDQTTGMSQKVSLARSTRNVPNKNLKAKNVALINNALHVCDSPFMYTASEIPKKNPLGHDAKDISGKSLSFNNTLESPKKTSLKDKETSLCYDQMRSKDTEKVDLNKDEEYRLFFHELPNESSHQLVKDKQSSQTSNAIKPIRDWKSKRRMSSAKLQVDEYNGLLTKQTGLSMTSPHIESTGSTSEKELFSDRTRDLSLRDNLLHHKISELHRTEEDKSLTLLRCSQFRDNASLRGQMKGTRRIKSDGQRDVSLEGRSVPETSAEIYGMAQTNDPDTGKDQIDDAHGQPTSLHKKHQNTHSTLDIYEALDQGFLDCQWLGTLNRDPVEKSCCSGVSASKFEGFPSQNSTSVTTHGREKDIGKPDAQFQDSVVQQKKKAVNTKRGNISYREMDATGLSYNRSGNIRPSSYTESTVLRNMLGSEIIQSFSGGDPQETITDQRSGSVIANSFTTQRSKLGDKLENCFYESDSKHKVDCDICDSFGACRKRLDACAGQIPFQDGSCCARIQRRPTIQPLGESQLCVSDNGTVFEKEETPLDQEAACGGAMGAQVKFSQNYSDCVERASSTQPPPGIDGGAVLNSLKSKIEKGSHSWAGAKTSLSNSYNNEVGERFEQPSQTQQMKSTSMSSSEYDVVVDTRAVSRKV</sequence>
<dbReference type="InterPro" id="IPR003595">
    <property type="entry name" value="Tyr_Pase_cat"/>
</dbReference>
<dbReference type="InterPro" id="IPR000242">
    <property type="entry name" value="PTP_cat"/>
</dbReference>
<gene>
    <name evidence="8" type="ORF">RRG08_023109</name>
</gene>
<comment type="similarity">
    <text evidence="1">Belongs to the protein-tyrosine phosphatase family.</text>
</comment>
<dbReference type="InterPro" id="IPR050348">
    <property type="entry name" value="Protein-Tyr_Phosphatase"/>
</dbReference>
<dbReference type="SUPFAM" id="SSF52799">
    <property type="entry name" value="(Phosphotyrosine protein) phosphatases II"/>
    <property type="match status" value="1"/>
</dbReference>
<reference evidence="8" key="1">
    <citation type="journal article" date="2023" name="G3 (Bethesda)">
        <title>A reference genome for the long-term kleptoplast-retaining sea slug Elysia crispata morphotype clarki.</title>
        <authorList>
            <person name="Eastman K.E."/>
            <person name="Pendleton A.L."/>
            <person name="Shaikh M.A."/>
            <person name="Suttiyut T."/>
            <person name="Ogas R."/>
            <person name="Tomko P."/>
            <person name="Gavelis G."/>
            <person name="Widhalm J.R."/>
            <person name="Wisecaver J.H."/>
        </authorList>
    </citation>
    <scope>NUCLEOTIDE SEQUENCE</scope>
    <source>
        <strain evidence="8">ECLA1</strain>
    </source>
</reference>
<name>A0AAE1CUN6_9GAST</name>
<evidence type="ECO:0000256" key="1">
    <source>
        <dbReference type="ARBA" id="ARBA00009580"/>
    </source>
</evidence>
<keyword evidence="9" id="KW-1185">Reference proteome</keyword>
<keyword evidence="4" id="KW-0904">Protein phosphatase</keyword>
<accession>A0AAE1CUN6</accession>
<comment type="caution">
    <text evidence="8">The sequence shown here is derived from an EMBL/GenBank/DDBJ whole genome shotgun (WGS) entry which is preliminary data.</text>
</comment>
<evidence type="ECO:0000256" key="4">
    <source>
        <dbReference type="ARBA" id="ARBA00022912"/>
    </source>
</evidence>
<feature type="domain" description="Tyrosine-protein phosphatase" evidence="6">
    <location>
        <begin position="11"/>
        <end position="189"/>
    </location>
</feature>
<feature type="domain" description="Tyrosine specific protein phosphatases" evidence="7">
    <location>
        <begin position="103"/>
        <end position="180"/>
    </location>
</feature>
<keyword evidence="3" id="KW-0378">Hydrolase</keyword>
<dbReference type="PROSITE" id="PS50056">
    <property type="entry name" value="TYR_PHOSPHATASE_2"/>
    <property type="match status" value="1"/>
</dbReference>
<evidence type="ECO:0000256" key="2">
    <source>
        <dbReference type="ARBA" id="ARBA00013064"/>
    </source>
</evidence>
<evidence type="ECO:0000259" key="6">
    <source>
        <dbReference type="PROSITE" id="PS50055"/>
    </source>
</evidence>
<evidence type="ECO:0000313" key="9">
    <source>
        <dbReference type="Proteomes" id="UP001283361"/>
    </source>
</evidence>
<dbReference type="Pfam" id="PF00102">
    <property type="entry name" value="Y_phosphatase"/>
    <property type="match status" value="1"/>
</dbReference>
<dbReference type="GO" id="GO:0008045">
    <property type="term" value="P:motor neuron axon guidance"/>
    <property type="evidence" value="ECO:0007669"/>
    <property type="project" value="TreeGrafter"/>
</dbReference>
<proteinExistence type="inferred from homology"/>
<dbReference type="InterPro" id="IPR029021">
    <property type="entry name" value="Prot-tyrosine_phosphatase-like"/>
</dbReference>
<protein>
    <recommendedName>
        <fullName evidence="2">protein-tyrosine-phosphatase</fullName>
        <ecNumber evidence="2">3.1.3.48</ecNumber>
    </recommendedName>
</protein>
<dbReference type="EC" id="3.1.3.48" evidence="2"/>
<dbReference type="PROSITE" id="PS50055">
    <property type="entry name" value="TYR_PHOSPHATASE_PTP"/>
    <property type="match status" value="1"/>
</dbReference>
<dbReference type="SMART" id="SM00404">
    <property type="entry name" value="PTPc_motif"/>
    <property type="match status" value="1"/>
</dbReference>
<evidence type="ECO:0000313" key="8">
    <source>
        <dbReference type="EMBL" id="KAK3737711.1"/>
    </source>
</evidence>
<dbReference type="PANTHER" id="PTHR19134:SF562">
    <property type="entry name" value="PROTEIN-TYROSINE-PHOSPHATASE"/>
    <property type="match status" value="1"/>
</dbReference>
<feature type="compositionally biased region" description="Acidic residues" evidence="5">
    <location>
        <begin position="202"/>
        <end position="212"/>
    </location>
</feature>